<reference evidence="2" key="1">
    <citation type="submission" date="2016-02" db="EMBL/GenBank/DDBJ databases">
        <title>WGS assembly of Manihot esculenta.</title>
        <authorList>
            <person name="Bredeson J.V."/>
            <person name="Prochnik S.E."/>
            <person name="Lyons J.B."/>
            <person name="Schmutz J."/>
            <person name="Grimwood J."/>
            <person name="Vrebalov J."/>
            <person name="Bart R.S."/>
            <person name="Amuge T."/>
            <person name="Ferguson M.E."/>
            <person name="Green R."/>
            <person name="Putnam N."/>
            <person name="Stites J."/>
            <person name="Rounsley S."/>
            <person name="Rokhsar D.S."/>
        </authorList>
    </citation>
    <scope>NUCLEOTIDE SEQUENCE [LARGE SCALE GENOMIC DNA]</scope>
    <source>
        <tissue evidence="2">Leaf</tissue>
    </source>
</reference>
<feature type="domain" description="Reverse transcriptase zinc-binding" evidence="1">
    <location>
        <begin position="9"/>
        <end position="79"/>
    </location>
</feature>
<dbReference type="Pfam" id="PF13966">
    <property type="entry name" value="zf-RVT"/>
    <property type="match status" value="1"/>
</dbReference>
<dbReference type="EMBL" id="KV451010">
    <property type="protein sequence ID" value="OAY21384.1"/>
    <property type="molecule type" value="Genomic_DNA"/>
</dbReference>
<organism evidence="2">
    <name type="scientific">Manihot esculenta</name>
    <name type="common">Cassava</name>
    <name type="synonym">Jatropha manihot</name>
    <dbReference type="NCBI Taxonomy" id="3983"/>
    <lineage>
        <taxon>Eukaryota</taxon>
        <taxon>Viridiplantae</taxon>
        <taxon>Streptophyta</taxon>
        <taxon>Embryophyta</taxon>
        <taxon>Tracheophyta</taxon>
        <taxon>Spermatophyta</taxon>
        <taxon>Magnoliopsida</taxon>
        <taxon>eudicotyledons</taxon>
        <taxon>Gunneridae</taxon>
        <taxon>Pentapetalae</taxon>
        <taxon>rosids</taxon>
        <taxon>fabids</taxon>
        <taxon>Malpighiales</taxon>
        <taxon>Euphorbiaceae</taxon>
        <taxon>Crotonoideae</taxon>
        <taxon>Manihoteae</taxon>
        <taxon>Manihot</taxon>
    </lineage>
</organism>
<proteinExistence type="predicted"/>
<accession>A0A199U9M4</accession>
<evidence type="ECO:0000259" key="1">
    <source>
        <dbReference type="Pfam" id="PF13966"/>
    </source>
</evidence>
<dbReference type="AlphaFoldDB" id="A0A199U9M4"/>
<name>A0A199U9M4_MANES</name>
<evidence type="ECO:0000313" key="2">
    <source>
        <dbReference type="EMBL" id="OAY21384.1"/>
    </source>
</evidence>
<gene>
    <name evidence="2" type="ORF">MANES_S091900</name>
</gene>
<protein>
    <recommendedName>
        <fullName evidence="1">Reverse transcriptase zinc-binding domain-containing protein</fullName>
    </recommendedName>
</protein>
<sequence length="132" mass="15585">MLSGYEGNRRVGLWKAVWDWKGPARMQSFMWLVLLEAILTNAERHRRHIAPFAVCGRCWETEESILHALRNCHASREIWEQLLTGTGFESQFFYHRSTQQWVINNMHIEHPQISGHHWGTVRSHLLVIMKVP</sequence>
<dbReference type="InterPro" id="IPR026960">
    <property type="entry name" value="RVT-Znf"/>
</dbReference>